<dbReference type="GO" id="GO:0043709">
    <property type="term" value="P:cell adhesion involved in single-species biofilm formation"/>
    <property type="evidence" value="ECO:0007669"/>
    <property type="project" value="TreeGrafter"/>
</dbReference>
<dbReference type="OrthoDB" id="7010164at2"/>
<feature type="chain" id="PRO_5021454243" evidence="5">
    <location>
        <begin position="23"/>
        <end position="309"/>
    </location>
</feature>
<evidence type="ECO:0000313" key="7">
    <source>
        <dbReference type="EMBL" id="TFY94433.1"/>
    </source>
</evidence>
<dbReference type="SUPFAM" id="SSF49401">
    <property type="entry name" value="Bacterial adhesins"/>
    <property type="match status" value="1"/>
</dbReference>
<accession>A0A4Z0B7A2</accession>
<name>A0A4Z0B7A2_9PSED</name>
<reference evidence="7 8" key="1">
    <citation type="journal article" date="2019" name="Syst. Appl. Microbiol.">
        <title>New species of pathogenic Pseudomonas isolated from citrus in Tunisia: Proposal of Pseudomonas kairouanensis sp. nov. and Pseudomonas nabeulensis sp. nov.</title>
        <authorList>
            <person name="Oueslati M."/>
            <person name="Mulet M."/>
            <person name="Gomila M."/>
            <person name="Berge O."/>
            <person name="Hajlaoui M.R."/>
            <person name="Lalucat J."/>
            <person name="Sadfi-Zouaoui N."/>
            <person name="Garcia-Valdes E."/>
        </authorList>
    </citation>
    <scope>NUCLEOTIDE SEQUENCE [LARGE SCALE GENOMIC DNA]</scope>
    <source>
        <strain evidence="7 8">E10B</strain>
    </source>
</reference>
<evidence type="ECO:0000259" key="6">
    <source>
        <dbReference type="Pfam" id="PF00419"/>
    </source>
</evidence>
<comment type="caution">
    <text evidence="7">The sequence shown here is derived from an EMBL/GenBank/DDBJ whole genome shotgun (WGS) entry which is preliminary data.</text>
</comment>
<dbReference type="InterPro" id="IPR036937">
    <property type="entry name" value="Adhesion_dom_fimbrial_sf"/>
</dbReference>
<keyword evidence="8" id="KW-1185">Reference proteome</keyword>
<gene>
    <name evidence="7" type="ORF">DYL61_09225</name>
</gene>
<keyword evidence="4" id="KW-0281">Fimbrium</keyword>
<evidence type="ECO:0000256" key="1">
    <source>
        <dbReference type="ARBA" id="ARBA00004561"/>
    </source>
</evidence>
<evidence type="ECO:0000256" key="4">
    <source>
        <dbReference type="ARBA" id="ARBA00023263"/>
    </source>
</evidence>
<dbReference type="AlphaFoldDB" id="A0A4Z0B7A2"/>
<dbReference type="GO" id="GO:0009289">
    <property type="term" value="C:pilus"/>
    <property type="evidence" value="ECO:0007669"/>
    <property type="project" value="UniProtKB-SubCell"/>
</dbReference>
<protein>
    <submittedName>
        <fullName evidence="7">Fimbrial protein</fullName>
    </submittedName>
</protein>
<dbReference type="InterPro" id="IPR000259">
    <property type="entry name" value="Adhesion_dom_fimbrial"/>
</dbReference>
<evidence type="ECO:0000256" key="3">
    <source>
        <dbReference type="ARBA" id="ARBA00022729"/>
    </source>
</evidence>
<comment type="similarity">
    <text evidence="2">Belongs to the fimbrial protein family.</text>
</comment>
<keyword evidence="3 5" id="KW-0732">Signal</keyword>
<dbReference type="EMBL" id="QUZT01000012">
    <property type="protein sequence ID" value="TFY94433.1"/>
    <property type="molecule type" value="Genomic_DNA"/>
</dbReference>
<organism evidence="7 8">
    <name type="scientific">Pseudomonas nabeulensis</name>
    <dbReference type="NCBI Taxonomy" id="2293833"/>
    <lineage>
        <taxon>Bacteria</taxon>
        <taxon>Pseudomonadati</taxon>
        <taxon>Pseudomonadota</taxon>
        <taxon>Gammaproteobacteria</taxon>
        <taxon>Pseudomonadales</taxon>
        <taxon>Pseudomonadaceae</taxon>
        <taxon>Pseudomonas</taxon>
    </lineage>
</organism>
<dbReference type="Gene3D" id="2.60.40.3310">
    <property type="match status" value="1"/>
</dbReference>
<feature type="signal peptide" evidence="5">
    <location>
        <begin position="1"/>
        <end position="22"/>
    </location>
</feature>
<dbReference type="PANTHER" id="PTHR33420:SF3">
    <property type="entry name" value="FIMBRIAL SUBUNIT ELFA"/>
    <property type="match status" value="1"/>
</dbReference>
<dbReference type="InterPro" id="IPR050263">
    <property type="entry name" value="Bact_Fimbrial_Adh_Pro"/>
</dbReference>
<dbReference type="Gene3D" id="2.60.40.1090">
    <property type="entry name" value="Fimbrial-type adhesion domain"/>
    <property type="match status" value="1"/>
</dbReference>
<evidence type="ECO:0000256" key="5">
    <source>
        <dbReference type="SAM" id="SignalP"/>
    </source>
</evidence>
<dbReference type="InterPro" id="IPR008966">
    <property type="entry name" value="Adhesion_dom_sf"/>
</dbReference>
<evidence type="ECO:0000313" key="8">
    <source>
        <dbReference type="Proteomes" id="UP000297734"/>
    </source>
</evidence>
<dbReference type="PANTHER" id="PTHR33420">
    <property type="entry name" value="FIMBRIAL SUBUNIT ELFA-RELATED"/>
    <property type="match status" value="1"/>
</dbReference>
<proteinExistence type="inferred from homology"/>
<sequence>MKYQIKCLWALLGIGMSMTAQATCTRYQNDTFTLNLPATITVPDSLPVGSVISRQAFSGTAPGWTATCLLASRWTNGRYPNNHNHGTYPTEVPGVGVAVRMTSSDGGNSLYELHSSPRSLVTGPVPSFTGAEATFYKIGPVTSGTVPAGYFIERKWLKSSNTFRLQLGSPVRFIRPIVTCDLAAGDINRIIVLPSVGVSDFNNAISAGAHNFELSANCSNATNVTFRIAGTPAPGSPEFFANTGSAGGVALRLYSRINGVPATISNNGTRTLAVSGNRAVLPLGAAYHKNGTVRQGTLVSTATVNITYN</sequence>
<comment type="subcellular location">
    <subcellularLocation>
        <location evidence="1">Fimbrium</location>
    </subcellularLocation>
</comment>
<dbReference type="Proteomes" id="UP000297734">
    <property type="component" value="Unassembled WGS sequence"/>
</dbReference>
<evidence type="ECO:0000256" key="2">
    <source>
        <dbReference type="ARBA" id="ARBA00006671"/>
    </source>
</evidence>
<feature type="domain" description="Fimbrial-type adhesion" evidence="6">
    <location>
        <begin position="178"/>
        <end position="308"/>
    </location>
</feature>
<dbReference type="Pfam" id="PF00419">
    <property type="entry name" value="Fimbrial"/>
    <property type="match status" value="1"/>
</dbReference>